<dbReference type="STRING" id="1202540.A357_015"/>
<dbReference type="Pfam" id="PF02219">
    <property type="entry name" value="MTHFR"/>
    <property type="match status" value="1"/>
</dbReference>
<feature type="transmembrane region" description="Helical" evidence="10">
    <location>
        <begin position="65"/>
        <end position="86"/>
    </location>
</feature>
<dbReference type="GO" id="GO:0035999">
    <property type="term" value="P:tetrahydrofolate interconversion"/>
    <property type="evidence" value="ECO:0007669"/>
    <property type="project" value="UniProtKB-UniPathway"/>
</dbReference>
<sequence>MKNISFELFPCNNIKDLSILINYLKNKKPSFISVTFGKIKNLKFVENLQKKFSVKIIPHLICDNIFNIINNIIYFIKIKIFTFLIITGDKNKNNSINYISLIRILFGYLIKIITGCYFENHKFSDNFKNEILFHYKKNKKGVNINISQFFYNFNIINYYIKVIKKTGINKNLILGIILKKEIKDILNFVNLCKIDIPLWLIKNYYEFNIELFFIKNLKKYKNLHFYTFNNISLVKNYFK</sequence>
<evidence type="ECO:0000256" key="5">
    <source>
        <dbReference type="ARBA" id="ARBA00022827"/>
    </source>
</evidence>
<keyword evidence="10" id="KW-0812">Transmembrane</keyword>
<dbReference type="GO" id="GO:0009086">
    <property type="term" value="P:methionine biosynthetic process"/>
    <property type="evidence" value="ECO:0007669"/>
    <property type="project" value="TreeGrafter"/>
</dbReference>
<comment type="similarity">
    <text evidence="3 9">Belongs to the methylenetetrahydrofolate reductase family.</text>
</comment>
<dbReference type="GO" id="GO:0106312">
    <property type="term" value="F:methylenetetrahydrofolate reductase (NADH) activity"/>
    <property type="evidence" value="ECO:0007669"/>
    <property type="project" value="UniProtKB-EC"/>
</dbReference>
<evidence type="ECO:0000256" key="7">
    <source>
        <dbReference type="ARBA" id="ARBA00034478"/>
    </source>
</evidence>
<keyword evidence="10" id="KW-0472">Membrane</keyword>
<dbReference type="Gene3D" id="3.20.20.220">
    <property type="match status" value="1"/>
</dbReference>
<dbReference type="HOGENOM" id="CLU_1159432_0_0_6"/>
<comment type="catalytic activity">
    <reaction evidence="8">
        <text>(6S)-5-methyl-5,6,7,8-tetrahydrofolate + NAD(+) = (6R)-5,10-methylene-5,6,7,8-tetrahydrofolate + NADH + H(+)</text>
        <dbReference type="Rhea" id="RHEA:19821"/>
        <dbReference type="ChEBI" id="CHEBI:15378"/>
        <dbReference type="ChEBI" id="CHEBI:15636"/>
        <dbReference type="ChEBI" id="CHEBI:18608"/>
        <dbReference type="ChEBI" id="CHEBI:57540"/>
        <dbReference type="ChEBI" id="CHEBI:57945"/>
        <dbReference type="EC" id="1.5.1.54"/>
    </reaction>
    <physiologicalReaction direction="right-to-left" evidence="8">
        <dbReference type="Rhea" id="RHEA:19823"/>
    </physiologicalReaction>
</comment>
<keyword evidence="10" id="KW-1133">Transmembrane helix</keyword>
<keyword evidence="6 9" id="KW-0560">Oxidoreductase</keyword>
<keyword evidence="5 9" id="KW-0274">FAD</keyword>
<evidence type="ECO:0000256" key="3">
    <source>
        <dbReference type="ARBA" id="ARBA00006743"/>
    </source>
</evidence>
<comment type="pathway">
    <text evidence="7">Amino-acid biosynthesis; L-methionine biosynthesis via de novo pathway.</text>
</comment>
<dbReference type="KEGG" id="crv:A357_015"/>
<dbReference type="InterPro" id="IPR003171">
    <property type="entry name" value="Mehydrof_redctse-like"/>
</dbReference>
<dbReference type="RefSeq" id="WP_014887541.1">
    <property type="nucleotide sequence ID" value="NC_018418.1"/>
</dbReference>
<accession>J3TEM4</accession>
<keyword evidence="4 9" id="KW-0285">Flavoprotein</keyword>
<evidence type="ECO:0000313" key="12">
    <source>
        <dbReference type="Proteomes" id="UP000003935"/>
    </source>
</evidence>
<dbReference type="SUPFAM" id="SSF51730">
    <property type="entry name" value="FAD-linked oxidoreductase"/>
    <property type="match status" value="1"/>
</dbReference>
<dbReference type="PANTHER" id="PTHR45754:SF3">
    <property type="entry name" value="METHYLENETETRAHYDROFOLATE REDUCTASE (NADPH)"/>
    <property type="match status" value="1"/>
</dbReference>
<evidence type="ECO:0000256" key="4">
    <source>
        <dbReference type="ARBA" id="ARBA00022630"/>
    </source>
</evidence>
<dbReference type="GO" id="GO:0071949">
    <property type="term" value="F:FAD binding"/>
    <property type="evidence" value="ECO:0007669"/>
    <property type="project" value="TreeGrafter"/>
</dbReference>
<comment type="cofactor">
    <cofactor evidence="1 9">
        <name>FAD</name>
        <dbReference type="ChEBI" id="CHEBI:57692"/>
    </cofactor>
</comment>
<comment type="pathway">
    <text evidence="2 9">One-carbon metabolism; tetrahydrofolate interconversion.</text>
</comment>
<dbReference type="UniPathway" id="UPA00193"/>
<reference evidence="11 12" key="1">
    <citation type="journal article" date="2012" name="Mol. Biol. Evol.">
        <title>Genome reduction and co-evolution between the primary and secondary bacterial symbionts of psyllids.</title>
        <authorList>
            <person name="Sloan D.B."/>
            <person name="Moran N.A."/>
        </authorList>
    </citation>
    <scope>NUCLEOTIDE SEQUENCE [LARGE SCALE GENOMIC DNA]</scope>
    <source>
        <strain evidence="11 12">PC</strain>
    </source>
</reference>
<name>J3TEM4_CARRU</name>
<organism evidence="11 12">
    <name type="scientific">Candidatus Carsonella ruddii PC isolate NHV</name>
    <dbReference type="NCBI Taxonomy" id="1202540"/>
    <lineage>
        <taxon>Bacteria</taxon>
        <taxon>Pseudomonadati</taxon>
        <taxon>Pseudomonadota</taxon>
        <taxon>Gammaproteobacteria</taxon>
        <taxon>Oceanospirillales</taxon>
        <taxon>Halomonadaceae</taxon>
        <taxon>Zymobacter group</taxon>
        <taxon>Candidatus Carsonella</taxon>
    </lineage>
</organism>
<dbReference type="PANTHER" id="PTHR45754">
    <property type="entry name" value="METHYLENETETRAHYDROFOLATE REDUCTASE"/>
    <property type="match status" value="1"/>
</dbReference>
<dbReference type="InterPro" id="IPR029041">
    <property type="entry name" value="FAD-linked_oxidoreductase-like"/>
</dbReference>
<proteinExistence type="inferred from homology"/>
<evidence type="ECO:0000256" key="2">
    <source>
        <dbReference type="ARBA" id="ARBA00004777"/>
    </source>
</evidence>
<dbReference type="OrthoDB" id="9812555at2"/>
<dbReference type="Proteomes" id="UP000003935">
    <property type="component" value="Chromosome"/>
</dbReference>
<dbReference type="PATRIC" id="fig|1202540.3.peg.16"/>
<gene>
    <name evidence="11" type="primary">metF</name>
    <name evidence="11" type="ORF">A357_015</name>
</gene>
<dbReference type="GO" id="GO:0005829">
    <property type="term" value="C:cytosol"/>
    <property type="evidence" value="ECO:0007669"/>
    <property type="project" value="TreeGrafter"/>
</dbReference>
<evidence type="ECO:0000256" key="9">
    <source>
        <dbReference type="RuleBase" id="RU003862"/>
    </source>
</evidence>
<evidence type="ECO:0000256" key="6">
    <source>
        <dbReference type="ARBA" id="ARBA00023002"/>
    </source>
</evidence>
<evidence type="ECO:0000256" key="10">
    <source>
        <dbReference type="SAM" id="Phobius"/>
    </source>
</evidence>
<protein>
    <recommendedName>
        <fullName evidence="9">Methylenetetrahydrofolate reductase</fullName>
    </recommendedName>
</protein>
<feature type="transmembrane region" description="Helical" evidence="10">
    <location>
        <begin position="98"/>
        <end position="118"/>
    </location>
</feature>
<evidence type="ECO:0000313" key="11">
    <source>
        <dbReference type="EMBL" id="AFP84242.1"/>
    </source>
</evidence>
<dbReference type="EMBL" id="CP003545">
    <property type="protein sequence ID" value="AFP84242.1"/>
    <property type="molecule type" value="Genomic_DNA"/>
</dbReference>
<evidence type="ECO:0000256" key="8">
    <source>
        <dbReference type="ARBA" id="ARBA00048628"/>
    </source>
</evidence>
<evidence type="ECO:0000256" key="1">
    <source>
        <dbReference type="ARBA" id="ARBA00001974"/>
    </source>
</evidence>
<dbReference type="AlphaFoldDB" id="J3TEM4"/>